<gene>
    <name evidence="2" type="ORF">E2562_032231</name>
</gene>
<comment type="caution">
    <text evidence="2">The sequence shown here is derived from an EMBL/GenBank/DDBJ whole genome shotgun (WGS) entry which is preliminary data.</text>
</comment>
<evidence type="ECO:0000256" key="1">
    <source>
        <dbReference type="SAM" id="MobiDB-lite"/>
    </source>
</evidence>
<sequence length="86" mass="9427">MEPLRPPRPLLAVGAPWRPSRPLLAAEPPRRPPPFLVPAAGSSRASSGEDEERYNASWVIFVAWEHEPLVVASQTNEEAVCKQSGD</sequence>
<evidence type="ECO:0000313" key="2">
    <source>
        <dbReference type="EMBL" id="KAF0909183.1"/>
    </source>
</evidence>
<dbReference type="Proteomes" id="UP000479710">
    <property type="component" value="Unassembled WGS sequence"/>
</dbReference>
<evidence type="ECO:0000313" key="3">
    <source>
        <dbReference type="Proteomes" id="UP000479710"/>
    </source>
</evidence>
<accession>A0A6G1DBU1</accession>
<organism evidence="2 3">
    <name type="scientific">Oryza meyeriana var. granulata</name>
    <dbReference type="NCBI Taxonomy" id="110450"/>
    <lineage>
        <taxon>Eukaryota</taxon>
        <taxon>Viridiplantae</taxon>
        <taxon>Streptophyta</taxon>
        <taxon>Embryophyta</taxon>
        <taxon>Tracheophyta</taxon>
        <taxon>Spermatophyta</taxon>
        <taxon>Magnoliopsida</taxon>
        <taxon>Liliopsida</taxon>
        <taxon>Poales</taxon>
        <taxon>Poaceae</taxon>
        <taxon>BOP clade</taxon>
        <taxon>Oryzoideae</taxon>
        <taxon>Oryzeae</taxon>
        <taxon>Oryzinae</taxon>
        <taxon>Oryza</taxon>
        <taxon>Oryza meyeriana</taxon>
    </lineage>
</organism>
<name>A0A6G1DBU1_9ORYZ</name>
<proteinExistence type="predicted"/>
<feature type="region of interest" description="Disordered" evidence="1">
    <location>
        <begin position="21"/>
        <end position="51"/>
    </location>
</feature>
<protein>
    <submittedName>
        <fullName evidence="2">Uncharacterized protein</fullName>
    </submittedName>
</protein>
<dbReference type="AlphaFoldDB" id="A0A6G1DBU1"/>
<dbReference type="EMBL" id="SPHZ02000007">
    <property type="protein sequence ID" value="KAF0909183.1"/>
    <property type="molecule type" value="Genomic_DNA"/>
</dbReference>
<keyword evidence="3" id="KW-1185">Reference proteome</keyword>
<reference evidence="2 3" key="1">
    <citation type="submission" date="2019-11" db="EMBL/GenBank/DDBJ databases">
        <title>Whole genome sequence of Oryza granulata.</title>
        <authorList>
            <person name="Li W."/>
        </authorList>
    </citation>
    <scope>NUCLEOTIDE SEQUENCE [LARGE SCALE GENOMIC DNA]</scope>
    <source>
        <strain evidence="3">cv. Menghai</strain>
        <tissue evidence="2">Leaf</tissue>
    </source>
</reference>